<keyword evidence="2" id="KW-0547">Nucleotide-binding</keyword>
<dbReference type="SUPFAM" id="SSF56112">
    <property type="entry name" value="Protein kinase-like (PK-like)"/>
    <property type="match status" value="1"/>
</dbReference>
<evidence type="ECO:0000256" key="1">
    <source>
        <dbReference type="ARBA" id="ARBA00022679"/>
    </source>
</evidence>
<dbReference type="PANTHER" id="PTHR43289:SF34">
    <property type="entry name" value="SERINE_THREONINE-PROTEIN KINASE YBDM-RELATED"/>
    <property type="match status" value="1"/>
</dbReference>
<feature type="domain" description="Protein kinase" evidence="5">
    <location>
        <begin position="19"/>
        <end position="269"/>
    </location>
</feature>
<dbReference type="InterPro" id="IPR025904">
    <property type="entry name" value="Tubulin-like"/>
</dbReference>
<evidence type="ECO:0000256" key="4">
    <source>
        <dbReference type="ARBA" id="ARBA00022840"/>
    </source>
</evidence>
<evidence type="ECO:0000256" key="3">
    <source>
        <dbReference type="ARBA" id="ARBA00022777"/>
    </source>
</evidence>
<organism evidence="6 7">
    <name type="scientific">Rubripirellula amarantea</name>
    <dbReference type="NCBI Taxonomy" id="2527999"/>
    <lineage>
        <taxon>Bacteria</taxon>
        <taxon>Pseudomonadati</taxon>
        <taxon>Planctomycetota</taxon>
        <taxon>Planctomycetia</taxon>
        <taxon>Pirellulales</taxon>
        <taxon>Pirellulaceae</taxon>
        <taxon>Rubripirellula</taxon>
    </lineage>
</organism>
<dbReference type="OrthoDB" id="278998at2"/>
<reference evidence="6 7" key="1">
    <citation type="submission" date="2019-02" db="EMBL/GenBank/DDBJ databases">
        <title>Deep-cultivation of Planctomycetes and their phenomic and genomic characterization uncovers novel biology.</title>
        <authorList>
            <person name="Wiegand S."/>
            <person name="Jogler M."/>
            <person name="Boedeker C."/>
            <person name="Pinto D."/>
            <person name="Vollmers J."/>
            <person name="Rivas-Marin E."/>
            <person name="Kohn T."/>
            <person name="Peeters S.H."/>
            <person name="Heuer A."/>
            <person name="Rast P."/>
            <person name="Oberbeckmann S."/>
            <person name="Bunk B."/>
            <person name="Jeske O."/>
            <person name="Meyerdierks A."/>
            <person name="Storesund J.E."/>
            <person name="Kallscheuer N."/>
            <person name="Luecker S."/>
            <person name="Lage O.M."/>
            <person name="Pohl T."/>
            <person name="Merkel B.J."/>
            <person name="Hornburger P."/>
            <person name="Mueller R.-W."/>
            <person name="Bruemmer F."/>
            <person name="Labrenz M."/>
            <person name="Spormann A.M."/>
            <person name="Op Den Camp H."/>
            <person name="Overmann J."/>
            <person name="Amann R."/>
            <person name="Jetten M.S.M."/>
            <person name="Mascher T."/>
            <person name="Medema M.H."/>
            <person name="Devos D.P."/>
            <person name="Kaster A.-K."/>
            <person name="Ovreas L."/>
            <person name="Rohde M."/>
            <person name="Galperin M.Y."/>
            <person name="Jogler C."/>
        </authorList>
    </citation>
    <scope>NUCLEOTIDE SEQUENCE [LARGE SCALE GENOMIC DNA]</scope>
    <source>
        <strain evidence="6 7">Pla22</strain>
    </source>
</reference>
<dbReference type="SMART" id="SM00220">
    <property type="entry name" value="S_TKc"/>
    <property type="match status" value="1"/>
</dbReference>
<proteinExistence type="predicted"/>
<dbReference type="AlphaFoldDB" id="A0A5C5WEY9"/>
<dbReference type="RefSeq" id="WP_146516877.1">
    <property type="nucleotide sequence ID" value="NZ_SJPI01000003.1"/>
</dbReference>
<dbReference type="EC" id="2.7.11.1" evidence="6"/>
<dbReference type="Gene3D" id="3.40.50.1440">
    <property type="entry name" value="Tubulin/FtsZ, GTPase domain"/>
    <property type="match status" value="1"/>
</dbReference>
<dbReference type="InterPro" id="IPR008271">
    <property type="entry name" value="Ser/Thr_kinase_AS"/>
</dbReference>
<accession>A0A5C5WEY9</accession>
<dbReference type="InterPro" id="IPR011009">
    <property type="entry name" value="Kinase-like_dom_sf"/>
</dbReference>
<dbReference type="Gene3D" id="1.10.510.10">
    <property type="entry name" value="Transferase(Phosphotransferase) domain 1"/>
    <property type="match status" value="1"/>
</dbReference>
<comment type="caution">
    <text evidence="6">The sequence shown here is derived from an EMBL/GenBank/DDBJ whole genome shotgun (WGS) entry which is preliminary data.</text>
</comment>
<gene>
    <name evidence="6" type="ORF">Pla22_45430</name>
</gene>
<protein>
    <submittedName>
        <fullName evidence="6">Tubulin-like protein</fullName>
        <ecNumber evidence="6">2.7.11.1</ecNumber>
    </submittedName>
</protein>
<dbReference type="PROSITE" id="PS00108">
    <property type="entry name" value="PROTEIN_KINASE_ST"/>
    <property type="match status" value="1"/>
</dbReference>
<keyword evidence="1 6" id="KW-0808">Transferase</keyword>
<dbReference type="SUPFAM" id="SSF52490">
    <property type="entry name" value="Tubulin nucleotide-binding domain-like"/>
    <property type="match status" value="1"/>
</dbReference>
<dbReference type="CDD" id="cd14014">
    <property type="entry name" value="STKc_PknB_like"/>
    <property type="match status" value="1"/>
</dbReference>
<dbReference type="GO" id="GO:0005524">
    <property type="term" value="F:ATP binding"/>
    <property type="evidence" value="ECO:0007669"/>
    <property type="project" value="UniProtKB-KW"/>
</dbReference>
<sequence>MSTKTVKTIEAGYEPLPGYVLEETIGRGGFGEVWRCSAPGGMKKACKFVFGSHDQSRATRELRSLERIKGVRHPFLLTLERFEIVDQQLVIVTELADGSLEDVFKSYRDNGSCGIPRVTLLSHLQDAADALDYLHKSYQLQHLDVKPGNLLMIGGHVKVADFGLLKDLRDVDCSVVGGLTPIYAPPEVFDGKPSLHSDQYSLAVMYQELLTGTRPFSGRTIAQLATQHVHSAPNLEPLPPADRVVAARALEKDPSRRFASCREFVEALRDGWNVNRVSVGGQSSLENALEVAAQAPVDDLPQLGLHSGASSSHVTQNVLVVAIGGTGAECVRELRRRVSDLRAVSPIELHSALIDTDMATIHSMRLAEVSERVSKCNLIYTPLKSANEYRDSGTDRLKTISRRWIYNVPRSGSTEGMRPLGRLALVDHGPVVAEKLSKSVEQLVESSEGRMPLVYIVGSIAGGTASGMFIDVAHLLRHFLDQAGLADTKILSLLATAPLRVDPHHPIALHDTQAAIKEIGHFLQAGNGYPGDEGAGWPSVPAARTPLRNVYLIAGSQDSRYGVRPSDTIAEYLWANANGCGELLAEARKSSSEEKQEVHAAAFRSVGVIPLGDCHRLEEKLLGPALVRDLMISWLGNPAQASKSANESVHRLMRRIGLYSDSVKKQILDHFAEKQVRFSTYLAQVKGQYMHEHPGEDFPSDGKAIAWWLELSSHRGEMDWLCAGWINSLYREISVGLSNRRIDLATSIETMRLIREKLATLTDEVCLAFPQLDDHSVAIDEVGPQAVQQRFVDIASCIIAKEQLHHLDASIKHLEERLERFGAILAIAIMETKSEAPAQNPWEEMPDEMQEQHPAVLKKLHDTTVNNLLVRPLNDHAANVDARFLIDEITPAAIDLIIPLVRQHGEAHFIRADRTIGSSVSQPDLTHCVIQRNEPTGRSIEATQYLPDVGDRLADTPVSIEEAVELVRPGLLALGGKQRLILIVSNEVERGQLEPQLRSIYEGAVTVAVIPGSDAKLIHEAQGIELKSIIARLTVLGGGNEQVTERLASRSDVKW</sequence>
<dbReference type="InterPro" id="IPR000719">
    <property type="entry name" value="Prot_kinase_dom"/>
</dbReference>
<dbReference type="GO" id="GO:0004674">
    <property type="term" value="F:protein serine/threonine kinase activity"/>
    <property type="evidence" value="ECO:0007669"/>
    <property type="project" value="UniProtKB-EC"/>
</dbReference>
<dbReference type="InterPro" id="IPR036525">
    <property type="entry name" value="Tubulin/FtsZ_GTPase_sf"/>
</dbReference>
<dbReference type="Pfam" id="PF13809">
    <property type="entry name" value="Tubulin_2"/>
    <property type="match status" value="1"/>
</dbReference>
<evidence type="ECO:0000313" key="7">
    <source>
        <dbReference type="Proteomes" id="UP000316598"/>
    </source>
</evidence>
<name>A0A5C5WEY9_9BACT</name>
<dbReference type="Proteomes" id="UP000316598">
    <property type="component" value="Unassembled WGS sequence"/>
</dbReference>
<dbReference type="PANTHER" id="PTHR43289">
    <property type="entry name" value="MITOGEN-ACTIVATED PROTEIN KINASE KINASE KINASE 20-RELATED"/>
    <property type="match status" value="1"/>
</dbReference>
<keyword evidence="7" id="KW-1185">Reference proteome</keyword>
<evidence type="ECO:0000313" key="6">
    <source>
        <dbReference type="EMBL" id="TWT49348.1"/>
    </source>
</evidence>
<keyword evidence="3" id="KW-0418">Kinase</keyword>
<dbReference type="Pfam" id="PF00069">
    <property type="entry name" value="Pkinase"/>
    <property type="match status" value="1"/>
</dbReference>
<dbReference type="EMBL" id="SJPI01000003">
    <property type="protein sequence ID" value="TWT49348.1"/>
    <property type="molecule type" value="Genomic_DNA"/>
</dbReference>
<dbReference type="PROSITE" id="PS50011">
    <property type="entry name" value="PROTEIN_KINASE_DOM"/>
    <property type="match status" value="1"/>
</dbReference>
<keyword evidence="4" id="KW-0067">ATP-binding</keyword>
<evidence type="ECO:0000259" key="5">
    <source>
        <dbReference type="PROSITE" id="PS50011"/>
    </source>
</evidence>
<evidence type="ECO:0000256" key="2">
    <source>
        <dbReference type="ARBA" id="ARBA00022741"/>
    </source>
</evidence>